<evidence type="ECO:0000313" key="1">
    <source>
        <dbReference type="EMBL" id="CVK84962.1"/>
    </source>
</evidence>
<organism evidence="1 2">
    <name type="scientific">Fusarium mangiferae</name>
    <name type="common">Mango malformation disease fungus</name>
    <dbReference type="NCBI Taxonomy" id="192010"/>
    <lineage>
        <taxon>Eukaryota</taxon>
        <taxon>Fungi</taxon>
        <taxon>Dikarya</taxon>
        <taxon>Ascomycota</taxon>
        <taxon>Pezizomycotina</taxon>
        <taxon>Sordariomycetes</taxon>
        <taxon>Hypocreomycetidae</taxon>
        <taxon>Hypocreales</taxon>
        <taxon>Nectriaceae</taxon>
        <taxon>Fusarium</taxon>
        <taxon>Fusarium fujikuroi species complex</taxon>
    </lineage>
</organism>
<reference evidence="2" key="1">
    <citation type="journal article" date="2016" name="Genome Biol. Evol.">
        <title>Comparative 'omics' of the Fusarium fujikuroi species complex highlights differences in genetic potential and metabolite synthesis.</title>
        <authorList>
            <person name="Niehaus E.-M."/>
            <person name="Muensterkoetter M."/>
            <person name="Proctor R.H."/>
            <person name="Brown D.W."/>
            <person name="Sharon A."/>
            <person name="Idan Y."/>
            <person name="Oren-Young L."/>
            <person name="Sieber C.M."/>
            <person name="Novak O."/>
            <person name="Pencik A."/>
            <person name="Tarkowska D."/>
            <person name="Hromadova K."/>
            <person name="Freeman S."/>
            <person name="Maymon M."/>
            <person name="Elazar M."/>
            <person name="Youssef S.A."/>
            <person name="El-Shabrawy E.S.M."/>
            <person name="Shalaby A.B.A."/>
            <person name="Houterman P."/>
            <person name="Brock N.L."/>
            <person name="Burkhardt I."/>
            <person name="Tsavkelova E.A."/>
            <person name="Dickschat J.S."/>
            <person name="Galuszka P."/>
            <person name="Gueldener U."/>
            <person name="Tudzynski B."/>
        </authorList>
    </citation>
    <scope>NUCLEOTIDE SEQUENCE [LARGE SCALE GENOMIC DNA]</scope>
    <source>
        <strain evidence="2">MRC7560</strain>
    </source>
</reference>
<dbReference type="GeneID" id="65081157"/>
<dbReference type="AlphaFoldDB" id="A0A1L7SPH3"/>
<name>A0A1L7SPH3_FUSMA</name>
<protein>
    <submittedName>
        <fullName evidence="1">Uncharacterized protein</fullName>
    </submittedName>
</protein>
<dbReference type="Proteomes" id="UP000184255">
    <property type="component" value="Unassembled WGS sequence"/>
</dbReference>
<sequence length="44" mass="5473">MYEERFETMKRLMASHGRRLEPEWRVYTRGAARKHILVEIQIKR</sequence>
<evidence type="ECO:0000313" key="2">
    <source>
        <dbReference type="Proteomes" id="UP000184255"/>
    </source>
</evidence>
<dbReference type="EMBL" id="FCQH01000001">
    <property type="protein sequence ID" value="CVK84962.1"/>
    <property type="molecule type" value="Genomic_DNA"/>
</dbReference>
<keyword evidence="2" id="KW-1185">Reference proteome</keyword>
<proteinExistence type="predicted"/>
<gene>
    <name evidence="1" type="ORF">FMAN_01885</name>
</gene>
<dbReference type="RefSeq" id="XP_041677233.1">
    <property type="nucleotide sequence ID" value="XM_041824022.1"/>
</dbReference>
<comment type="caution">
    <text evidence="1">The sequence shown here is derived from an EMBL/GenBank/DDBJ whole genome shotgun (WGS) entry which is preliminary data.</text>
</comment>
<dbReference type="VEuPathDB" id="FungiDB:FMAN_01885"/>
<accession>A0A1L7SPH3</accession>